<gene>
    <name evidence="2" type="ORF">A0U89_02425</name>
</gene>
<reference evidence="2 3" key="1">
    <citation type="journal article" date="2016" name="Microb. Cell Fact.">
        <title>Dissection of exopolysaccharide biosynthesis in Kozakia baliensis.</title>
        <authorList>
            <person name="Brandt J.U."/>
            <person name="Jakob F."/>
            <person name="Behr J."/>
            <person name="Geissler A.J."/>
            <person name="Vogel R.F."/>
        </authorList>
    </citation>
    <scope>NUCLEOTIDE SEQUENCE [LARGE SCALE GENOMIC DNA]</scope>
    <source>
        <strain evidence="2 3">DSM 14400</strain>
    </source>
</reference>
<comment type="similarity">
    <text evidence="1">Belongs to the NipSnap family.</text>
</comment>
<dbReference type="InterPro" id="IPR012577">
    <property type="entry name" value="NIPSNAP"/>
</dbReference>
<dbReference type="RefSeq" id="WP_070401982.1">
    <property type="nucleotide sequence ID" value="NZ_BJVW01000023.1"/>
</dbReference>
<dbReference type="Gene3D" id="3.30.70.100">
    <property type="match status" value="1"/>
</dbReference>
<accession>A0A1D8URN0</accession>
<sequence length="194" mass="21085">MSFVETLTLQCRAGTLPSILSQLEASTKGISGLGCWTTEFGTLNQITFLRSSADLSALLDAPLTNLPDSAVGVQQIDTTQWKLHGAELPAPGEHGGCYEWRCYDIVPDHRRELLTQFGDAVPARLEMSSLFALMTSLNGASRICHIWPYADLAERARLRKEATAAGVWPPKGIAPYLGAMQSSVLVPTSFSAYR</sequence>
<dbReference type="InterPro" id="IPR051557">
    <property type="entry name" value="NipSnap_domain"/>
</dbReference>
<dbReference type="Proteomes" id="UP000179145">
    <property type="component" value="Chromosome"/>
</dbReference>
<protein>
    <submittedName>
        <fullName evidence="2">Uncharacterized protein</fullName>
    </submittedName>
</protein>
<dbReference type="eggNOG" id="ENOG50305ZK">
    <property type="taxonomic scope" value="Bacteria"/>
</dbReference>
<evidence type="ECO:0000313" key="2">
    <source>
        <dbReference type="EMBL" id="AOX16167.1"/>
    </source>
</evidence>
<dbReference type="InterPro" id="IPR011008">
    <property type="entry name" value="Dimeric_a/b-barrel"/>
</dbReference>
<dbReference type="PANTHER" id="PTHR21017:SF17">
    <property type="entry name" value="PROTEIN NIPSNAP"/>
    <property type="match status" value="1"/>
</dbReference>
<evidence type="ECO:0000256" key="1">
    <source>
        <dbReference type="ARBA" id="ARBA00005291"/>
    </source>
</evidence>
<dbReference type="KEGG" id="kba:A0U89_02425"/>
<organism evidence="2 3">
    <name type="scientific">Kozakia baliensis</name>
    <dbReference type="NCBI Taxonomy" id="153496"/>
    <lineage>
        <taxon>Bacteria</taxon>
        <taxon>Pseudomonadati</taxon>
        <taxon>Pseudomonadota</taxon>
        <taxon>Alphaproteobacteria</taxon>
        <taxon>Acetobacterales</taxon>
        <taxon>Acetobacteraceae</taxon>
        <taxon>Kozakia</taxon>
    </lineage>
</organism>
<proteinExistence type="inferred from homology"/>
<dbReference type="STRING" id="153496.A0U89_02425"/>
<dbReference type="AlphaFoldDB" id="A0A1D8URN0"/>
<dbReference type="Pfam" id="PF07978">
    <property type="entry name" value="NIPSNAP"/>
    <property type="match status" value="1"/>
</dbReference>
<name>A0A1D8URN0_9PROT</name>
<evidence type="ECO:0000313" key="3">
    <source>
        <dbReference type="Proteomes" id="UP000179145"/>
    </source>
</evidence>
<dbReference type="OrthoDB" id="4124121at2"/>
<dbReference type="SUPFAM" id="SSF54909">
    <property type="entry name" value="Dimeric alpha+beta barrel"/>
    <property type="match status" value="1"/>
</dbReference>
<dbReference type="PANTHER" id="PTHR21017">
    <property type="entry name" value="NIPSNAP-RELATED"/>
    <property type="match status" value="1"/>
</dbReference>
<keyword evidence="3" id="KW-1185">Reference proteome</keyword>
<dbReference type="EMBL" id="CP014674">
    <property type="protein sequence ID" value="AOX16167.1"/>
    <property type="molecule type" value="Genomic_DNA"/>
</dbReference>